<sequence>MFILANLLYTIKDIEPLKPSWRKILSQTYNVLVATELKGISEDAEKELNMRLEEHGLEKIPTLASTWEMKCDAEDESEAKDQAVEVFVNVCRTYPFELRMVVHAGTSQIMRRKKTFEP</sequence>
<dbReference type="AlphaFoldDB" id="A0A382KHD0"/>
<organism evidence="1">
    <name type="scientific">marine metagenome</name>
    <dbReference type="NCBI Taxonomy" id="408172"/>
    <lineage>
        <taxon>unclassified sequences</taxon>
        <taxon>metagenomes</taxon>
        <taxon>ecological metagenomes</taxon>
    </lineage>
</organism>
<gene>
    <name evidence="1" type="ORF">METZ01_LOCUS276483</name>
</gene>
<proteinExistence type="predicted"/>
<dbReference type="EMBL" id="UINC01080570">
    <property type="protein sequence ID" value="SVC23629.1"/>
    <property type="molecule type" value="Genomic_DNA"/>
</dbReference>
<reference evidence="1" key="1">
    <citation type="submission" date="2018-05" db="EMBL/GenBank/DDBJ databases">
        <authorList>
            <person name="Lanie J.A."/>
            <person name="Ng W.-L."/>
            <person name="Kazmierczak K.M."/>
            <person name="Andrzejewski T.M."/>
            <person name="Davidsen T.M."/>
            <person name="Wayne K.J."/>
            <person name="Tettelin H."/>
            <person name="Glass J.I."/>
            <person name="Rusch D."/>
            <person name="Podicherti R."/>
            <person name="Tsui H.-C.T."/>
            <person name="Winkler M.E."/>
        </authorList>
    </citation>
    <scope>NUCLEOTIDE SEQUENCE</scope>
</reference>
<name>A0A382KHD0_9ZZZZ</name>
<protein>
    <submittedName>
        <fullName evidence="1">Uncharacterized protein</fullName>
    </submittedName>
</protein>
<accession>A0A382KHD0</accession>
<evidence type="ECO:0000313" key="1">
    <source>
        <dbReference type="EMBL" id="SVC23629.1"/>
    </source>
</evidence>